<organism evidence="5 6">
    <name type="scientific">Moryella indoligenes</name>
    <dbReference type="NCBI Taxonomy" id="371674"/>
    <lineage>
        <taxon>Bacteria</taxon>
        <taxon>Bacillati</taxon>
        <taxon>Bacillota</taxon>
        <taxon>Clostridia</taxon>
        <taxon>Lachnospirales</taxon>
        <taxon>Lachnospiraceae</taxon>
        <taxon>Moryella</taxon>
    </lineage>
</organism>
<dbReference type="RefSeq" id="WP_307252181.1">
    <property type="nucleotide sequence ID" value="NZ_JAUSTO010000001.1"/>
</dbReference>
<dbReference type="PANTHER" id="PTHR33376:SF7">
    <property type="entry name" value="C4-DICARBOXYLATE-BINDING PROTEIN DCTB"/>
    <property type="match status" value="1"/>
</dbReference>
<evidence type="ECO:0000256" key="2">
    <source>
        <dbReference type="ARBA" id="ARBA00022448"/>
    </source>
</evidence>
<evidence type="ECO:0000256" key="3">
    <source>
        <dbReference type="ARBA" id="ARBA00022729"/>
    </source>
</evidence>
<gene>
    <name evidence="5" type="ORF">J2S20_000250</name>
</gene>
<dbReference type="InterPro" id="IPR004682">
    <property type="entry name" value="TRAP_DctP"/>
</dbReference>
<keyword evidence="6" id="KW-1185">Reference proteome</keyword>
<dbReference type="Gene3D" id="3.40.190.170">
    <property type="entry name" value="Bacterial extracellular solute-binding protein, family 7"/>
    <property type="match status" value="1"/>
</dbReference>
<sequence length="354" mass="38881">MKKNLVTLLAVGLFAVTLAACGGKTQGTDAGAAQNETAGEAQQGAAAEDAVVLKIGHVEPEDRSTHKALLNFKKNVEERSGGSLKIDIFPNGALGGDVQLTESVAMGSLDMALPSTSVLTAYSEEFGVLDMPYLFTSSKAAFDALDNEVGAYLSEKVVQNGIDILGYSYNGPRSTTTNTGAIEKPEDLKGVKMRVMESPIFIDFYKTLGANPTPMSFTELYTGLQQGTVEAQENPPSLTFANKFYEVQKYSTIDEHVHNFLAFIINDAKFQSLSEDQKTILKEEAKNYVDEQRNMELEDNEKAIKDLETEGGLQTNILSEDQKKAFKEALVPMYEKYESQFGKELFDMCEKYNQ</sequence>
<dbReference type="NCBIfam" id="NF037995">
    <property type="entry name" value="TRAP_S1"/>
    <property type="match status" value="1"/>
</dbReference>
<dbReference type="GO" id="GO:0055085">
    <property type="term" value="P:transmembrane transport"/>
    <property type="evidence" value="ECO:0007669"/>
    <property type="project" value="InterPro"/>
</dbReference>
<comment type="similarity">
    <text evidence="1">Belongs to the bacterial solute-binding protein 7 family.</text>
</comment>
<dbReference type="InterPro" id="IPR018389">
    <property type="entry name" value="DctP_fam"/>
</dbReference>
<evidence type="ECO:0000313" key="5">
    <source>
        <dbReference type="EMBL" id="MDQ0151576.1"/>
    </source>
</evidence>
<dbReference type="PIRSF" id="PIRSF006470">
    <property type="entry name" value="DctB"/>
    <property type="match status" value="1"/>
</dbReference>
<name>A0AAE3V878_9FIRM</name>
<comment type="caution">
    <text evidence="5">The sequence shown here is derived from an EMBL/GenBank/DDBJ whole genome shotgun (WGS) entry which is preliminary data.</text>
</comment>
<dbReference type="PROSITE" id="PS51257">
    <property type="entry name" value="PROKAR_LIPOPROTEIN"/>
    <property type="match status" value="1"/>
</dbReference>
<dbReference type="AlphaFoldDB" id="A0AAE3V878"/>
<feature type="chain" id="PRO_5042058098" evidence="4">
    <location>
        <begin position="20"/>
        <end position="354"/>
    </location>
</feature>
<evidence type="ECO:0000313" key="6">
    <source>
        <dbReference type="Proteomes" id="UP001241537"/>
    </source>
</evidence>
<dbReference type="EMBL" id="JAUSTO010000001">
    <property type="protein sequence ID" value="MDQ0151576.1"/>
    <property type="molecule type" value="Genomic_DNA"/>
</dbReference>
<dbReference type="PANTHER" id="PTHR33376">
    <property type="match status" value="1"/>
</dbReference>
<keyword evidence="3 4" id="KW-0732">Signal</keyword>
<dbReference type="GO" id="GO:0030288">
    <property type="term" value="C:outer membrane-bounded periplasmic space"/>
    <property type="evidence" value="ECO:0007669"/>
    <property type="project" value="InterPro"/>
</dbReference>
<evidence type="ECO:0000256" key="1">
    <source>
        <dbReference type="ARBA" id="ARBA00009023"/>
    </source>
</evidence>
<proteinExistence type="inferred from homology"/>
<reference evidence="5" key="1">
    <citation type="submission" date="2023-07" db="EMBL/GenBank/DDBJ databases">
        <title>Genomic Encyclopedia of Type Strains, Phase IV (KMG-IV): sequencing the most valuable type-strain genomes for metagenomic binning, comparative biology and taxonomic classification.</title>
        <authorList>
            <person name="Goeker M."/>
        </authorList>
    </citation>
    <scope>NUCLEOTIDE SEQUENCE</scope>
    <source>
        <strain evidence="5">DSM 19659</strain>
    </source>
</reference>
<evidence type="ECO:0000256" key="4">
    <source>
        <dbReference type="SAM" id="SignalP"/>
    </source>
</evidence>
<feature type="signal peptide" evidence="4">
    <location>
        <begin position="1"/>
        <end position="19"/>
    </location>
</feature>
<dbReference type="CDD" id="cd13603">
    <property type="entry name" value="PBP2_TRAP_Siap_TeaA_like"/>
    <property type="match status" value="1"/>
</dbReference>
<dbReference type="InterPro" id="IPR038404">
    <property type="entry name" value="TRAP_DctP_sf"/>
</dbReference>
<accession>A0AAE3V878</accession>
<dbReference type="NCBIfam" id="TIGR00787">
    <property type="entry name" value="dctP"/>
    <property type="match status" value="1"/>
</dbReference>
<protein>
    <submittedName>
        <fullName evidence="5">Tripartite ATP-independent transporter DctP family solute receptor</fullName>
    </submittedName>
</protein>
<dbReference type="Proteomes" id="UP001241537">
    <property type="component" value="Unassembled WGS sequence"/>
</dbReference>
<keyword evidence="2" id="KW-0813">Transport</keyword>
<keyword evidence="5" id="KW-0675">Receptor</keyword>
<dbReference type="Pfam" id="PF03480">
    <property type="entry name" value="DctP"/>
    <property type="match status" value="1"/>
</dbReference>